<evidence type="ECO:0000256" key="8">
    <source>
        <dbReference type="SAM" id="SignalP"/>
    </source>
</evidence>
<keyword evidence="4" id="KW-0812">Transmembrane</keyword>
<dbReference type="EMBL" id="MKCS01000004">
    <property type="protein sequence ID" value="OHX10344.1"/>
    <property type="molecule type" value="Genomic_DNA"/>
</dbReference>
<evidence type="ECO:0000313" key="9">
    <source>
        <dbReference type="EMBL" id="OHX10344.1"/>
    </source>
</evidence>
<dbReference type="STRING" id="1903179.BI347_21390"/>
<comment type="caution">
    <text evidence="9">The sequence shown here is derived from an EMBL/GenBank/DDBJ whole genome shotgun (WGS) entry which is preliminary data.</text>
</comment>
<evidence type="ECO:0000256" key="2">
    <source>
        <dbReference type="ARBA" id="ARBA00008163"/>
    </source>
</evidence>
<dbReference type="Gene3D" id="2.40.160.60">
    <property type="entry name" value="Outer membrane protein transport protein (OMPP1/FadL/TodX)"/>
    <property type="match status" value="1"/>
</dbReference>
<dbReference type="OrthoDB" id="19849at2"/>
<dbReference type="InterPro" id="IPR005017">
    <property type="entry name" value="OMPP1/FadL/TodX"/>
</dbReference>
<evidence type="ECO:0000256" key="3">
    <source>
        <dbReference type="ARBA" id="ARBA00022452"/>
    </source>
</evidence>
<dbReference type="RefSeq" id="WP_071117036.1">
    <property type="nucleotide sequence ID" value="NZ_MKCS01000004.1"/>
</dbReference>
<evidence type="ECO:0000313" key="10">
    <source>
        <dbReference type="Proteomes" id="UP000180088"/>
    </source>
</evidence>
<dbReference type="SUPFAM" id="SSF56935">
    <property type="entry name" value="Porins"/>
    <property type="match status" value="1"/>
</dbReference>
<comment type="similarity">
    <text evidence="2">Belongs to the OmpP1/FadL family.</text>
</comment>
<comment type="subcellular location">
    <subcellularLocation>
        <location evidence="1">Cell outer membrane</location>
        <topology evidence="1">Multi-pass membrane protein</topology>
    </subcellularLocation>
</comment>
<dbReference type="AlphaFoldDB" id="A0A1S1WTN0"/>
<sequence length="501" mass="53110">MKLKHLSLSVMIMGTALGLASTQAAASGYQFGSQSVSGQGTAHANGAEANDPSTIFSNPAGLTRLDGTQLSTGVTLVVPHSEYNDTGSTNVLGQPTGGGNGGTFAPKAVAAPTFYLSSKINDKITAGIGMYVPYGAKLDYGFGWAGRYALKSINLQSLNINPSIAFKLDERNSLGFGVSAQYMKATLEQMADATTGLNGKLTSAITQQLVKAGYPQAQAAQIAGAQVGSFGINGDGLAHVEGDDWGFGWNIGYMFQLDENTRFGLAYRSSVKQTLSGNSTWTFNNVNGQVPASVYAALGLPTNSTPGALAKLAHPDASSSVDVSTPETASANFFHQLNPKIALMGDVTWVRNSRLQQIDIKQSAVNGVAQGDLVLHQNWRDTWRVSVGSNYQLNDSWMLRGGLAWEQSPVKDDQDRHPAIPDSDRIWLSLGANFKINKQSSIDLAYSFIDFKNANVNYTDGCSPAGTSPTTGGACTGNGGTVNGTYKTYLQLVGLQYNYRF</sequence>
<keyword evidence="7" id="KW-0998">Cell outer membrane</keyword>
<name>A0A1S1WTN0_9NEIS</name>
<gene>
    <name evidence="9" type="ORF">BI347_21390</name>
</gene>
<reference evidence="9 10" key="1">
    <citation type="submission" date="2016-09" db="EMBL/GenBank/DDBJ databases">
        <title>Chromobacterium muskegensis sp. nov., an insecticidal bacterium isolated from Sphagnum bogs.</title>
        <authorList>
            <person name="Sparks M.E."/>
            <person name="Blackburn M.B."/>
            <person name="Gundersen-Rindal D.E."/>
            <person name="Mitchell A."/>
            <person name="Farrar R."/>
            <person name="Kuhar D."/>
        </authorList>
    </citation>
    <scope>NUCLEOTIDE SEQUENCE [LARGE SCALE GENOMIC DNA]</scope>
    <source>
        <strain evidence="9 10">37-2</strain>
    </source>
</reference>
<organism evidence="9 10">
    <name type="scientific">Chromobacterium sphagni</name>
    <dbReference type="NCBI Taxonomy" id="1903179"/>
    <lineage>
        <taxon>Bacteria</taxon>
        <taxon>Pseudomonadati</taxon>
        <taxon>Pseudomonadota</taxon>
        <taxon>Betaproteobacteria</taxon>
        <taxon>Neisseriales</taxon>
        <taxon>Chromobacteriaceae</taxon>
        <taxon>Chromobacterium</taxon>
    </lineage>
</organism>
<keyword evidence="5 8" id="KW-0732">Signal</keyword>
<dbReference type="Proteomes" id="UP000180088">
    <property type="component" value="Unassembled WGS sequence"/>
</dbReference>
<keyword evidence="6" id="KW-0472">Membrane</keyword>
<accession>A0A1S1WTN0</accession>
<dbReference type="GO" id="GO:0015483">
    <property type="term" value="F:long-chain fatty acid transporting porin activity"/>
    <property type="evidence" value="ECO:0007669"/>
    <property type="project" value="TreeGrafter"/>
</dbReference>
<feature type="chain" id="PRO_5010192911" description="Transporter" evidence="8">
    <location>
        <begin position="27"/>
        <end position="501"/>
    </location>
</feature>
<dbReference type="PANTHER" id="PTHR35093:SF8">
    <property type="entry name" value="OUTER MEMBRANE PROTEIN NMB0088-RELATED"/>
    <property type="match status" value="1"/>
</dbReference>
<evidence type="ECO:0000256" key="7">
    <source>
        <dbReference type="ARBA" id="ARBA00023237"/>
    </source>
</evidence>
<evidence type="ECO:0000256" key="1">
    <source>
        <dbReference type="ARBA" id="ARBA00004571"/>
    </source>
</evidence>
<proteinExistence type="inferred from homology"/>
<evidence type="ECO:0000256" key="6">
    <source>
        <dbReference type="ARBA" id="ARBA00023136"/>
    </source>
</evidence>
<evidence type="ECO:0000256" key="4">
    <source>
        <dbReference type="ARBA" id="ARBA00022692"/>
    </source>
</evidence>
<dbReference type="Pfam" id="PF03349">
    <property type="entry name" value="Toluene_X"/>
    <property type="match status" value="1"/>
</dbReference>
<protein>
    <recommendedName>
        <fullName evidence="11">Transporter</fullName>
    </recommendedName>
</protein>
<dbReference type="PANTHER" id="PTHR35093">
    <property type="entry name" value="OUTER MEMBRANE PROTEIN NMB0088-RELATED"/>
    <property type="match status" value="1"/>
</dbReference>
<evidence type="ECO:0000256" key="5">
    <source>
        <dbReference type="ARBA" id="ARBA00022729"/>
    </source>
</evidence>
<dbReference type="GO" id="GO:0009279">
    <property type="term" value="C:cell outer membrane"/>
    <property type="evidence" value="ECO:0007669"/>
    <property type="project" value="UniProtKB-SubCell"/>
</dbReference>
<evidence type="ECO:0008006" key="11">
    <source>
        <dbReference type="Google" id="ProtNLM"/>
    </source>
</evidence>
<keyword evidence="3" id="KW-1134">Transmembrane beta strand</keyword>
<feature type="signal peptide" evidence="8">
    <location>
        <begin position="1"/>
        <end position="26"/>
    </location>
</feature>